<gene>
    <name evidence="2" type="ORF">IRJ41_015451</name>
</gene>
<proteinExistence type="predicted"/>
<reference evidence="2" key="1">
    <citation type="submission" date="2021-02" db="EMBL/GenBank/DDBJ databases">
        <title>Comparative genomics reveals that relaxation of natural selection precedes convergent phenotypic evolution of cavefish.</title>
        <authorList>
            <person name="Peng Z."/>
        </authorList>
    </citation>
    <scope>NUCLEOTIDE SEQUENCE</scope>
    <source>
        <tissue evidence="2">Muscle</tissue>
    </source>
</reference>
<dbReference type="EMBL" id="JAFHDT010000163">
    <property type="protein sequence ID" value="KAI7790330.1"/>
    <property type="molecule type" value="Genomic_DNA"/>
</dbReference>
<organism evidence="2 3">
    <name type="scientific">Triplophysa rosa</name>
    <name type="common">Cave loach</name>
    <dbReference type="NCBI Taxonomy" id="992332"/>
    <lineage>
        <taxon>Eukaryota</taxon>
        <taxon>Metazoa</taxon>
        <taxon>Chordata</taxon>
        <taxon>Craniata</taxon>
        <taxon>Vertebrata</taxon>
        <taxon>Euteleostomi</taxon>
        <taxon>Actinopterygii</taxon>
        <taxon>Neopterygii</taxon>
        <taxon>Teleostei</taxon>
        <taxon>Ostariophysi</taxon>
        <taxon>Cypriniformes</taxon>
        <taxon>Nemacheilidae</taxon>
        <taxon>Triplophysa</taxon>
    </lineage>
</organism>
<evidence type="ECO:0000313" key="3">
    <source>
        <dbReference type="Proteomes" id="UP001059041"/>
    </source>
</evidence>
<feature type="region of interest" description="Disordered" evidence="1">
    <location>
        <begin position="249"/>
        <end position="275"/>
    </location>
</feature>
<keyword evidence="2" id="KW-0675">Receptor</keyword>
<evidence type="ECO:0000256" key="1">
    <source>
        <dbReference type="SAM" id="MobiDB-lite"/>
    </source>
</evidence>
<evidence type="ECO:0000313" key="2">
    <source>
        <dbReference type="EMBL" id="KAI7790330.1"/>
    </source>
</evidence>
<dbReference type="GO" id="GO:0016301">
    <property type="term" value="F:kinase activity"/>
    <property type="evidence" value="ECO:0007669"/>
    <property type="project" value="UniProtKB-KW"/>
</dbReference>
<feature type="region of interest" description="Disordered" evidence="1">
    <location>
        <begin position="295"/>
        <end position="335"/>
    </location>
</feature>
<feature type="non-terminal residue" evidence="2">
    <location>
        <position position="1"/>
    </location>
</feature>
<keyword evidence="2" id="KW-0418">Kinase</keyword>
<protein>
    <submittedName>
        <fullName evidence="2">Proline-rich receptor-like protein kinase PERK2</fullName>
    </submittedName>
</protein>
<comment type="caution">
    <text evidence="2">The sequence shown here is derived from an EMBL/GenBank/DDBJ whole genome shotgun (WGS) entry which is preliminary data.</text>
</comment>
<sequence length="418" mass="46947">DREANFKKMVQVVFRFLKTKHHLVETERDPGPRSLNCAADWLGQLVRPAQPTEFTTTMLGGNARNLLGTSLIILRNHYQDTLRGLTTEIQGLDLSEFQRAWEVAVKWTRRNLMFIREGTIQRASVEIGALAETQLGRQREQRVEVEMDVTPEGDDAAQAEMRDRLKRELQEELRQELMEELRAEFRAELDWDTGVEEQPLNPRPQREKARKKSNPTLRALVSQEGPGEPRLAPGDAVLQSRSLDLLASPGAQAGEPVPAAQKPLQEGVEGEPNPQIQTVVIEEVDEDWEALFGEMTEGTGTGSVEKRKGAEQPGPSMGHKKKSEGTSGEGPTHSLVPLRRVSIEQVGGPDDSLHQKIEHMGNRKVNWVLIPLRPILIIGDSNIARIPPFKDGRAQLVAYPGAQWSHVLWTLQHRHQRL</sequence>
<keyword evidence="2" id="KW-0808">Transferase</keyword>
<name>A0A9W7T2K6_TRIRA</name>
<keyword evidence="3" id="KW-1185">Reference proteome</keyword>
<dbReference type="Proteomes" id="UP001059041">
    <property type="component" value="Unassembled WGS sequence"/>
</dbReference>
<dbReference type="AlphaFoldDB" id="A0A9W7T2K6"/>
<feature type="region of interest" description="Disordered" evidence="1">
    <location>
        <begin position="193"/>
        <end position="234"/>
    </location>
</feature>
<accession>A0A9W7T2K6</accession>